<organism evidence="1">
    <name type="scientific">uncultured Caudovirales phage</name>
    <dbReference type="NCBI Taxonomy" id="2100421"/>
    <lineage>
        <taxon>Viruses</taxon>
        <taxon>Duplodnaviria</taxon>
        <taxon>Heunggongvirae</taxon>
        <taxon>Uroviricota</taxon>
        <taxon>Caudoviricetes</taxon>
        <taxon>Peduoviridae</taxon>
        <taxon>Maltschvirus</taxon>
        <taxon>Maltschvirus maltsch</taxon>
    </lineage>
</organism>
<evidence type="ECO:0000313" key="1">
    <source>
        <dbReference type="EMBL" id="CAB4167279.1"/>
    </source>
</evidence>
<reference evidence="1" key="1">
    <citation type="submission" date="2020-04" db="EMBL/GenBank/DDBJ databases">
        <authorList>
            <person name="Chiriac C."/>
            <person name="Salcher M."/>
            <person name="Ghai R."/>
            <person name="Kavagutti S V."/>
        </authorList>
    </citation>
    <scope>NUCLEOTIDE SEQUENCE</scope>
</reference>
<sequence>MTNTIDTAVFAEIATRETSIANLKGEAKERTVEANGQKIGAYSALIAGLSSQKLVKGNLPRAIAKQVYKGLIEDAGVKEATAKRYLENSVGAIRALDIPTQATPALVKAILDSENIDSENKLAKLVSGETDKDPMQTMAEALVGKFTSRKDDDGNRVQGVFKPSKYEQEDWDRFEDALRELKAARVAASDAARQAEIEAQKANDMANEVFNSL</sequence>
<gene>
    <name evidence="1" type="ORF">UFOVP858_23</name>
</gene>
<dbReference type="EMBL" id="LR796806">
    <property type="protein sequence ID" value="CAB4167279.1"/>
    <property type="molecule type" value="Genomic_DNA"/>
</dbReference>
<protein>
    <submittedName>
        <fullName evidence="1">Uncharacterized protein</fullName>
    </submittedName>
</protein>
<proteinExistence type="predicted"/>
<accession>A0A6J5P665</accession>
<name>A0A6J5P665_9CAUD</name>